<accession>A0A6G1HFB6</accession>
<reference evidence="1" key="1">
    <citation type="journal article" date="2020" name="Stud. Mycol.">
        <title>101 Dothideomycetes genomes: a test case for predicting lifestyles and emergence of pathogens.</title>
        <authorList>
            <person name="Haridas S."/>
            <person name="Albert R."/>
            <person name="Binder M."/>
            <person name="Bloem J."/>
            <person name="Labutti K."/>
            <person name="Salamov A."/>
            <person name="Andreopoulos B."/>
            <person name="Baker S."/>
            <person name="Barry K."/>
            <person name="Bills G."/>
            <person name="Bluhm B."/>
            <person name="Cannon C."/>
            <person name="Castanera R."/>
            <person name="Culley D."/>
            <person name="Daum C."/>
            <person name="Ezra D."/>
            <person name="Gonzalez J."/>
            <person name="Henrissat B."/>
            <person name="Kuo A."/>
            <person name="Liang C."/>
            <person name="Lipzen A."/>
            <person name="Lutzoni F."/>
            <person name="Magnuson J."/>
            <person name="Mondo S."/>
            <person name="Nolan M."/>
            <person name="Ohm R."/>
            <person name="Pangilinan J."/>
            <person name="Park H.-J."/>
            <person name="Ramirez L."/>
            <person name="Alfaro M."/>
            <person name="Sun H."/>
            <person name="Tritt A."/>
            <person name="Yoshinaga Y."/>
            <person name="Zwiers L.-H."/>
            <person name="Turgeon B."/>
            <person name="Goodwin S."/>
            <person name="Spatafora J."/>
            <person name="Crous P."/>
            <person name="Grigoriev I."/>
        </authorList>
    </citation>
    <scope>NUCLEOTIDE SEQUENCE</scope>
    <source>
        <strain evidence="1">CBS 113979</strain>
    </source>
</reference>
<name>A0A6G1HFB6_9PEZI</name>
<organism evidence="1 2">
    <name type="scientific">Aulographum hederae CBS 113979</name>
    <dbReference type="NCBI Taxonomy" id="1176131"/>
    <lineage>
        <taxon>Eukaryota</taxon>
        <taxon>Fungi</taxon>
        <taxon>Dikarya</taxon>
        <taxon>Ascomycota</taxon>
        <taxon>Pezizomycotina</taxon>
        <taxon>Dothideomycetes</taxon>
        <taxon>Pleosporomycetidae</taxon>
        <taxon>Aulographales</taxon>
        <taxon>Aulographaceae</taxon>
    </lineage>
</organism>
<dbReference type="Proteomes" id="UP000800041">
    <property type="component" value="Unassembled WGS sequence"/>
</dbReference>
<evidence type="ECO:0000313" key="2">
    <source>
        <dbReference type="Proteomes" id="UP000800041"/>
    </source>
</evidence>
<sequence length="161" mass="18840">MADSRSINTRPNTSFRNNCRCKFCNEPHSETARSCMVCKIWAMPQRVRTTPSRTRLANWRFYSIREQDLDVTKHNEVNVFLAAMQRGNDAALFAVDRAGRFYQLLFVVGENLLLSKKRDTNMNFTGIVMARKWKEVASEEWRDFAGWRDRMGQHPSCQPRS</sequence>
<dbReference type="EMBL" id="ML977139">
    <property type="protein sequence ID" value="KAF1991628.1"/>
    <property type="molecule type" value="Genomic_DNA"/>
</dbReference>
<keyword evidence="2" id="KW-1185">Reference proteome</keyword>
<protein>
    <submittedName>
        <fullName evidence="1">Uncharacterized protein</fullName>
    </submittedName>
</protein>
<proteinExistence type="predicted"/>
<gene>
    <name evidence="1" type="ORF">K402DRAFT_450525</name>
</gene>
<dbReference type="AlphaFoldDB" id="A0A6G1HFB6"/>
<evidence type="ECO:0000313" key="1">
    <source>
        <dbReference type="EMBL" id="KAF1991628.1"/>
    </source>
</evidence>